<proteinExistence type="predicted"/>
<evidence type="ECO:0008006" key="3">
    <source>
        <dbReference type="Google" id="ProtNLM"/>
    </source>
</evidence>
<dbReference type="EMBL" id="VIWO01000005">
    <property type="protein sequence ID" value="TWF39800.1"/>
    <property type="molecule type" value="Genomic_DNA"/>
</dbReference>
<organism evidence="1 2">
    <name type="scientific">Chitinophaga polysaccharea</name>
    <dbReference type="NCBI Taxonomy" id="1293035"/>
    <lineage>
        <taxon>Bacteria</taxon>
        <taxon>Pseudomonadati</taxon>
        <taxon>Bacteroidota</taxon>
        <taxon>Chitinophagia</taxon>
        <taxon>Chitinophagales</taxon>
        <taxon>Chitinophagaceae</taxon>
        <taxon>Chitinophaga</taxon>
    </lineage>
</organism>
<dbReference type="Proteomes" id="UP000320811">
    <property type="component" value="Unassembled WGS sequence"/>
</dbReference>
<dbReference type="RefSeq" id="WP_145670982.1">
    <property type="nucleotide sequence ID" value="NZ_VIWO01000005.1"/>
</dbReference>
<dbReference type="Gene3D" id="1.20.120.450">
    <property type="entry name" value="dinb family like domain"/>
    <property type="match status" value="1"/>
</dbReference>
<evidence type="ECO:0000313" key="2">
    <source>
        <dbReference type="Proteomes" id="UP000320811"/>
    </source>
</evidence>
<protein>
    <recommendedName>
        <fullName evidence="3">DinB family protein</fullName>
    </recommendedName>
</protein>
<keyword evidence="2" id="KW-1185">Reference proteome</keyword>
<name>A0A561PNW7_9BACT</name>
<dbReference type="InterPro" id="IPR034660">
    <property type="entry name" value="DinB/YfiT-like"/>
</dbReference>
<dbReference type="AlphaFoldDB" id="A0A561PNW7"/>
<accession>A0A561PNW7</accession>
<comment type="caution">
    <text evidence="1">The sequence shown here is derived from an EMBL/GenBank/DDBJ whole genome shotgun (WGS) entry which is preliminary data.</text>
</comment>
<dbReference type="OrthoDB" id="979560at2"/>
<sequence length="164" mass="18627">MKAASNRMLGILAMYDLQTGLYPRVLEGIAEADAYKRLDTAANHIAWLAGSLVQQRFDVAGLIDPTVKEKSTGDALFAHNQGIKEGVTYPTLEVYQKDWERITPVFREVLAQATDERLDKIIEFPGMSFPCWDMVTFTIYREANCIGQIALWRRLLGYPAMKYM</sequence>
<evidence type="ECO:0000313" key="1">
    <source>
        <dbReference type="EMBL" id="TWF39800.1"/>
    </source>
</evidence>
<dbReference type="SUPFAM" id="SSF109854">
    <property type="entry name" value="DinB/YfiT-like putative metalloenzymes"/>
    <property type="match status" value="1"/>
</dbReference>
<reference evidence="1 2" key="1">
    <citation type="submission" date="2019-06" db="EMBL/GenBank/DDBJ databases">
        <title>Sorghum-associated microbial communities from plants grown in Nebraska, USA.</title>
        <authorList>
            <person name="Schachtman D."/>
        </authorList>
    </citation>
    <scope>NUCLEOTIDE SEQUENCE [LARGE SCALE GENOMIC DNA]</scope>
    <source>
        <strain evidence="1 2">1209</strain>
    </source>
</reference>
<gene>
    <name evidence="1" type="ORF">FHW36_105240</name>
</gene>